<organism evidence="1 2">
    <name type="scientific">Candidatus Shapirobacteria bacterium GW2011_GWE1_38_10</name>
    <dbReference type="NCBI Taxonomy" id="1618488"/>
    <lineage>
        <taxon>Bacteria</taxon>
        <taxon>Candidatus Shapironibacteriota</taxon>
    </lineage>
</organism>
<comment type="caution">
    <text evidence="1">The sequence shown here is derived from an EMBL/GenBank/DDBJ whole genome shotgun (WGS) entry which is preliminary data.</text>
</comment>
<dbReference type="SUPFAM" id="SSF82607">
    <property type="entry name" value="YbaB-like"/>
    <property type="match status" value="1"/>
</dbReference>
<evidence type="ECO:0008006" key="3">
    <source>
        <dbReference type="Google" id="ProtNLM"/>
    </source>
</evidence>
<gene>
    <name evidence="1" type="ORF">US68_C0005G0010</name>
</gene>
<evidence type="ECO:0000313" key="2">
    <source>
        <dbReference type="Proteomes" id="UP000034231"/>
    </source>
</evidence>
<dbReference type="AlphaFoldDB" id="A0A0G0I528"/>
<dbReference type="Proteomes" id="UP000034231">
    <property type="component" value="Unassembled WGS sequence"/>
</dbReference>
<sequence>MFDKAKLMAKAFKLKKALESELTEMEENGISIKVTGDQKIKYLSVNGSENKVLVEVINKAMKKSQENAAKKMQDMGGLEGLM</sequence>
<name>A0A0G0I528_9BACT</name>
<dbReference type="EMBL" id="LBTX01000005">
    <property type="protein sequence ID" value="KKQ50443.1"/>
    <property type="molecule type" value="Genomic_DNA"/>
</dbReference>
<dbReference type="InterPro" id="IPR036894">
    <property type="entry name" value="YbaB-like_sf"/>
</dbReference>
<proteinExistence type="predicted"/>
<accession>A0A0G0I528</accession>
<protein>
    <recommendedName>
        <fullName evidence="3">Nucleoid-associated protein</fullName>
    </recommendedName>
</protein>
<reference evidence="1 2" key="1">
    <citation type="journal article" date="2015" name="Nature">
        <title>rRNA introns, odd ribosomes, and small enigmatic genomes across a large radiation of phyla.</title>
        <authorList>
            <person name="Brown C.T."/>
            <person name="Hug L.A."/>
            <person name="Thomas B.C."/>
            <person name="Sharon I."/>
            <person name="Castelle C.J."/>
            <person name="Singh A."/>
            <person name="Wilkins M.J."/>
            <person name="Williams K.H."/>
            <person name="Banfield J.F."/>
        </authorList>
    </citation>
    <scope>NUCLEOTIDE SEQUENCE [LARGE SCALE GENOMIC DNA]</scope>
</reference>
<evidence type="ECO:0000313" key="1">
    <source>
        <dbReference type="EMBL" id="KKQ50443.1"/>
    </source>
</evidence>